<sequence length="439" mass="49642">MDLIIPYSPSNQVLIGTLGYELLASDNIERVIVLSENDAGSQAEALRSIGKKLGISVEIKNLGTELHSWSSFSMPPDSVLDITPGRKIYASLLLQSCMKREGCRARYLYLEDEKKYGYNYFGYMPMWAFKFIEFHPELHQADLSVRRLEKVLHAEGIEEKEASVIPETFQSIINLHSYSGDEEFSIEACGGRAEFRFGDKGLFLKDFSFLGKGDEEAFDEALKSFLEIENRDEAAEKAKKCIDEGGVIALDTNVLIQGRMFNFLRSHSKNVEILKPVWSEIIPYALEEKISSVGRRRLAALSRAAALNNSVPAMRDYRRGDQEIINSLKNMKNEKMKVCFMSSDRRLSAIVSTVLGDDTIFLESPELREESRTCAEEVAGFMMNLAFYCNEGKLRIGREEYMFKLGKISNKTLQMPELRVSSESMSVLKAIDLLVRATV</sequence>
<dbReference type="AlphaFoldDB" id="A0A843AIF7"/>
<protein>
    <recommendedName>
        <fullName evidence="3">PIN domain-containing protein</fullName>
    </recommendedName>
</protein>
<dbReference type="EMBL" id="JADEZV010000001">
    <property type="protein sequence ID" value="MBE9390761.1"/>
    <property type="molecule type" value="Genomic_DNA"/>
</dbReference>
<organism evidence="1 2">
    <name type="scientific">Fervidicoccus fontis</name>
    <dbReference type="NCBI Taxonomy" id="683846"/>
    <lineage>
        <taxon>Archaea</taxon>
        <taxon>Thermoproteota</taxon>
        <taxon>Thermoprotei</taxon>
        <taxon>Fervidicoccales</taxon>
        <taxon>Fervidicoccaceae</taxon>
        <taxon>Fervidicoccus</taxon>
    </lineage>
</organism>
<reference evidence="1" key="1">
    <citation type="submission" date="2020-10" db="EMBL/GenBank/DDBJ databases">
        <title>Fervidococcus fontis strain 3639Fd - the first crenarchaeon capable of growth on lipids.</title>
        <authorList>
            <person name="Kochetkova T.V."/>
            <person name="Elcheninov A.G."/>
            <person name="Toschakov S.V."/>
            <person name="Kublanov I.V."/>
        </authorList>
    </citation>
    <scope>NUCLEOTIDE SEQUENCE</scope>
    <source>
        <strain evidence="1">3639Fd</strain>
    </source>
</reference>
<gene>
    <name evidence="1" type="ORF">IOK49_01500</name>
</gene>
<dbReference type="Proteomes" id="UP000652307">
    <property type="component" value="Unassembled WGS sequence"/>
</dbReference>
<evidence type="ECO:0008006" key="3">
    <source>
        <dbReference type="Google" id="ProtNLM"/>
    </source>
</evidence>
<evidence type="ECO:0000313" key="2">
    <source>
        <dbReference type="Proteomes" id="UP000652307"/>
    </source>
</evidence>
<proteinExistence type="predicted"/>
<accession>A0A843AIF7</accession>
<name>A0A843AIF7_9CREN</name>
<evidence type="ECO:0000313" key="1">
    <source>
        <dbReference type="EMBL" id="MBE9390761.1"/>
    </source>
</evidence>
<comment type="caution">
    <text evidence="1">The sequence shown here is derived from an EMBL/GenBank/DDBJ whole genome shotgun (WGS) entry which is preliminary data.</text>
</comment>